<dbReference type="Gene3D" id="3.40.630.30">
    <property type="match status" value="1"/>
</dbReference>
<proteinExistence type="predicted"/>
<dbReference type="STRING" id="241244.ATY39_13135"/>
<evidence type="ECO:0000259" key="3">
    <source>
        <dbReference type="PROSITE" id="PS51186"/>
    </source>
</evidence>
<evidence type="ECO:0000313" key="4">
    <source>
        <dbReference type="EMBL" id="AMX00269.1"/>
    </source>
</evidence>
<gene>
    <name evidence="4" type="ORF">ATY39_13135</name>
</gene>
<protein>
    <submittedName>
        <fullName evidence="4">GNAT family acetyltransferase</fullName>
    </submittedName>
</protein>
<reference evidence="5" key="2">
    <citation type="submission" date="2016-03" db="EMBL/GenBank/DDBJ databases">
        <authorList>
            <person name="Ploux O."/>
        </authorList>
    </citation>
    <scope>NUCLEOTIDE SEQUENCE [LARGE SCALE GENOMIC DNA]</scope>
    <source>
        <strain evidence="5">PP9</strain>
    </source>
</reference>
<dbReference type="InterPro" id="IPR000182">
    <property type="entry name" value="GNAT_dom"/>
</dbReference>
<dbReference type="RefSeq" id="WP_066790472.1">
    <property type="nucleotide sequence ID" value="NZ_CP014806.1"/>
</dbReference>
<dbReference type="Proteomes" id="UP000076021">
    <property type="component" value="Chromosome"/>
</dbReference>
<evidence type="ECO:0000313" key="5">
    <source>
        <dbReference type="Proteomes" id="UP000076021"/>
    </source>
</evidence>
<dbReference type="AlphaFoldDB" id="A0A143HEV7"/>
<keyword evidence="5" id="KW-1185">Reference proteome</keyword>
<dbReference type="PANTHER" id="PTHR43800">
    <property type="entry name" value="PEPTIDYL-LYSINE N-ACETYLTRANSFERASE YJAB"/>
    <property type="match status" value="1"/>
</dbReference>
<keyword evidence="2" id="KW-0012">Acyltransferase</keyword>
<evidence type="ECO:0000256" key="1">
    <source>
        <dbReference type="ARBA" id="ARBA00022679"/>
    </source>
</evidence>
<organism evidence="4 5">
    <name type="scientific">Rummeliibacillus stabekisii</name>
    <dbReference type="NCBI Taxonomy" id="241244"/>
    <lineage>
        <taxon>Bacteria</taxon>
        <taxon>Bacillati</taxon>
        <taxon>Bacillota</taxon>
        <taxon>Bacilli</taxon>
        <taxon>Bacillales</taxon>
        <taxon>Caryophanaceae</taxon>
        <taxon>Rummeliibacillus</taxon>
    </lineage>
</organism>
<dbReference type="Pfam" id="PF00583">
    <property type="entry name" value="Acetyltransf_1"/>
    <property type="match status" value="1"/>
</dbReference>
<dbReference type="OrthoDB" id="794462at2"/>
<sequence>MKLVIRKMSYPDIQEVQVIAQTSWHSTYDGIIPRDVQDRFLAQAYNPEMLEKRYSGSPFYVAEQEGVIVGFANYSNIQSGQWVELTAIYLHPEYQKQGIGTALLQKGIEDLKPAYVCINVEKDNTIGMNFYKAKGFKVIEEFEEDFDGHQLQTVRMKLEVKEGETYEESSVQ</sequence>
<dbReference type="EMBL" id="CP014806">
    <property type="protein sequence ID" value="AMX00269.1"/>
    <property type="molecule type" value="Genomic_DNA"/>
</dbReference>
<reference evidence="4 5" key="1">
    <citation type="journal article" date="2016" name="Genome Announc.">
        <title>Whole-Genome Sequence of Rummeliibacillus stabekisii Strain PP9 Isolated from Antarctic Soil.</title>
        <authorList>
            <person name="da Mota F.F."/>
            <person name="Vollu R.E."/>
            <person name="Jurelevicius D."/>
            <person name="Seldin L."/>
        </authorList>
    </citation>
    <scope>NUCLEOTIDE SEQUENCE [LARGE SCALE GENOMIC DNA]</scope>
    <source>
        <strain evidence="4 5">PP9</strain>
    </source>
</reference>
<dbReference type="PROSITE" id="PS51186">
    <property type="entry name" value="GNAT"/>
    <property type="match status" value="1"/>
</dbReference>
<name>A0A143HEV7_9BACL</name>
<dbReference type="PANTHER" id="PTHR43800:SF1">
    <property type="entry name" value="PEPTIDYL-LYSINE N-ACETYLTRANSFERASE YJAB"/>
    <property type="match status" value="1"/>
</dbReference>
<keyword evidence="1 4" id="KW-0808">Transferase</keyword>
<dbReference type="InterPro" id="IPR016181">
    <property type="entry name" value="Acyl_CoA_acyltransferase"/>
</dbReference>
<dbReference type="SUPFAM" id="SSF55729">
    <property type="entry name" value="Acyl-CoA N-acyltransferases (Nat)"/>
    <property type="match status" value="1"/>
</dbReference>
<dbReference type="GO" id="GO:0016747">
    <property type="term" value="F:acyltransferase activity, transferring groups other than amino-acyl groups"/>
    <property type="evidence" value="ECO:0007669"/>
    <property type="project" value="InterPro"/>
</dbReference>
<evidence type="ECO:0000256" key="2">
    <source>
        <dbReference type="ARBA" id="ARBA00023315"/>
    </source>
</evidence>
<dbReference type="KEGG" id="rst:ATY39_13135"/>
<feature type="domain" description="N-acetyltransferase" evidence="3">
    <location>
        <begin position="3"/>
        <end position="161"/>
    </location>
</feature>
<accession>A0A143HEV7</accession>
<dbReference type="CDD" id="cd04301">
    <property type="entry name" value="NAT_SF"/>
    <property type="match status" value="1"/>
</dbReference>